<dbReference type="KEGG" id="rci:RRC491"/>
<dbReference type="STRING" id="351160.RRC491"/>
<feature type="region of interest" description="Disordered" evidence="1">
    <location>
        <begin position="439"/>
        <end position="463"/>
    </location>
</feature>
<dbReference type="PANTHER" id="PTHR30270">
    <property type="entry name" value="THIAMINE-MONOPHOSPHATE KINASE"/>
    <property type="match status" value="1"/>
</dbReference>
<dbReference type="GO" id="GO:0009030">
    <property type="term" value="F:thiamine-phosphate kinase activity"/>
    <property type="evidence" value="ECO:0007669"/>
    <property type="project" value="InterPro"/>
</dbReference>
<dbReference type="AlphaFoldDB" id="Q0W0B0"/>
<dbReference type="Pfam" id="PF02769">
    <property type="entry name" value="AIRS_C"/>
    <property type="match status" value="1"/>
</dbReference>
<dbReference type="Proteomes" id="UP000000663">
    <property type="component" value="Chromosome"/>
</dbReference>
<dbReference type="PIRSF" id="PIRSF006346">
    <property type="entry name" value="Ni_metllenz_mat"/>
    <property type="match status" value="1"/>
</dbReference>
<dbReference type="Gene3D" id="3.30.1330.10">
    <property type="entry name" value="PurM-like, N-terminal domain"/>
    <property type="match status" value="1"/>
</dbReference>
<dbReference type="InterPro" id="IPR010918">
    <property type="entry name" value="PurM-like_C_dom"/>
</dbReference>
<sequence>MATMDIEGYAKRGLVKRDPDLLEKLTDRILEIKNISRESAERLAGAVITEAKATLDVKDDIIAMQPCGVTMGEFGVGSRGRGDFYAHKKIAEVIGKTSAVCDSGQMDDSGVVKAGGKFVVVTVDGMHSRLSDFPFLAGFHVTRASLRDLYVMGAKPVALLSDIHIADDGDVSKIFDYTAGITTVSDLIGVPLITGSTLRIGGDMVIGERMTGCVGAVGVAEDLTARIQSRPGDVIMVSEGAGGGTVSTTALYFGMHDVVEKTMNVKFLEACKALFDHNLIGKIHAMTDVTNGGIRGDAYEIAGTANVKLVFHEEKLRKLVEPTVLRMLETLKIDYLGVSLDALLIIAPREHAEEIMSAVRSRGVAIDIVGEVQEGSGAYIVINGEEKDFTPRFRESAYTPVKKVVGEETPMTFEEMQKKVDQAAINAIRKKERMLERIRKRPDESAVDGSIQAAVPTDKIKSE</sequence>
<dbReference type="Gene3D" id="3.90.650.10">
    <property type="entry name" value="PurM-like C-terminal domain"/>
    <property type="match status" value="1"/>
</dbReference>
<reference evidence="4 5" key="1">
    <citation type="journal article" date="2006" name="Science">
        <title>Genome of rice cluster I archaea -- the key methane producers in the rice rhizosphere.</title>
        <authorList>
            <person name="Erkel C."/>
            <person name="Kube M."/>
            <person name="Reinhardt R."/>
            <person name="Liesack W."/>
        </authorList>
    </citation>
    <scope>NUCLEOTIDE SEQUENCE [LARGE SCALE GENOMIC DNA]</scope>
    <source>
        <strain evidence="5">DSM 22066 / NBRC 105507 / MRE50</strain>
    </source>
</reference>
<dbReference type="InterPro" id="IPR006283">
    <property type="entry name" value="ThiL-like"/>
</dbReference>
<name>Q0W0B0_METAR</name>
<dbReference type="SUPFAM" id="SSF55326">
    <property type="entry name" value="PurM N-terminal domain-like"/>
    <property type="match status" value="1"/>
</dbReference>
<dbReference type="InterPro" id="IPR009186">
    <property type="entry name" value="Ni_metllenz_mat"/>
</dbReference>
<accession>Q0W0B0</accession>
<evidence type="ECO:0000313" key="5">
    <source>
        <dbReference type="Proteomes" id="UP000000663"/>
    </source>
</evidence>
<dbReference type="PATRIC" id="fig|351160.9.peg.89"/>
<protein>
    <recommendedName>
        <fullName evidence="6">Hydrogenase expression/formation protein</fullName>
    </recommendedName>
</protein>
<feature type="domain" description="PurM-like C-terminal" evidence="3">
    <location>
        <begin position="230"/>
        <end position="380"/>
    </location>
</feature>
<evidence type="ECO:0008006" key="6">
    <source>
        <dbReference type="Google" id="ProtNLM"/>
    </source>
</evidence>
<evidence type="ECO:0000259" key="3">
    <source>
        <dbReference type="Pfam" id="PF02769"/>
    </source>
</evidence>
<dbReference type="PANTHER" id="PTHR30270:SF2">
    <property type="entry name" value="HYDROGENASE EXPRESSION_FORMATION PROTEIN"/>
    <property type="match status" value="1"/>
</dbReference>
<keyword evidence="5" id="KW-1185">Reference proteome</keyword>
<dbReference type="EMBL" id="AM114193">
    <property type="protein sequence ID" value="CAJ38183.1"/>
    <property type="molecule type" value="Genomic_DNA"/>
</dbReference>
<feature type="domain" description="PurM-like N-terminal" evidence="2">
    <location>
        <begin position="107"/>
        <end position="207"/>
    </location>
</feature>
<evidence type="ECO:0000313" key="4">
    <source>
        <dbReference type="EMBL" id="CAJ38183.1"/>
    </source>
</evidence>
<dbReference type="SUPFAM" id="SSF56042">
    <property type="entry name" value="PurM C-terminal domain-like"/>
    <property type="match status" value="1"/>
</dbReference>
<evidence type="ECO:0000256" key="1">
    <source>
        <dbReference type="SAM" id="MobiDB-lite"/>
    </source>
</evidence>
<dbReference type="InterPro" id="IPR036676">
    <property type="entry name" value="PurM-like_C_sf"/>
</dbReference>
<gene>
    <name evidence="4" type="ORF">RRC491</name>
</gene>
<dbReference type="eggNOG" id="arCOG00637">
    <property type="taxonomic scope" value="Archaea"/>
</dbReference>
<dbReference type="InterPro" id="IPR036921">
    <property type="entry name" value="PurM-like_N_sf"/>
</dbReference>
<organism evidence="4 5">
    <name type="scientific">Methanocella arvoryzae (strain DSM 22066 / NBRC 105507 / MRE50)</name>
    <dbReference type="NCBI Taxonomy" id="351160"/>
    <lineage>
        <taxon>Archaea</taxon>
        <taxon>Methanobacteriati</taxon>
        <taxon>Methanobacteriota</taxon>
        <taxon>Stenosarchaea group</taxon>
        <taxon>Methanomicrobia</taxon>
        <taxon>Methanocellales</taxon>
        <taxon>Methanocellaceae</taxon>
        <taxon>Methanocella</taxon>
    </lineage>
</organism>
<dbReference type="GO" id="GO:0009228">
    <property type="term" value="P:thiamine biosynthetic process"/>
    <property type="evidence" value="ECO:0007669"/>
    <property type="project" value="InterPro"/>
</dbReference>
<dbReference type="InterPro" id="IPR016188">
    <property type="entry name" value="PurM-like_N"/>
</dbReference>
<evidence type="ECO:0000259" key="2">
    <source>
        <dbReference type="Pfam" id="PF00586"/>
    </source>
</evidence>
<proteinExistence type="predicted"/>
<dbReference type="CDD" id="cd02691">
    <property type="entry name" value="PurM-like2"/>
    <property type="match status" value="1"/>
</dbReference>
<dbReference type="Pfam" id="PF00586">
    <property type="entry name" value="AIRS"/>
    <property type="match status" value="1"/>
</dbReference>